<feature type="region of interest" description="Disordered" evidence="2">
    <location>
        <begin position="1"/>
        <end position="28"/>
    </location>
</feature>
<sequence>MASPPDARSSARSAIQVMNRRPRNPRPCVVPWWRPQPVEPRPAKDILNSMARTTNCALQVPLRDADLVPEPAPASVLRVSLGDHTLILFHEALLG</sequence>
<accession>A0A9B0U8J2</accession>
<proteinExistence type="inferred from homology"/>
<evidence type="ECO:0000256" key="1">
    <source>
        <dbReference type="ARBA" id="ARBA00009113"/>
    </source>
</evidence>
<dbReference type="RefSeq" id="XP_006875435.1">
    <property type="nucleotide sequence ID" value="XM_006875373.1"/>
</dbReference>
<reference evidence="4" key="1">
    <citation type="submission" date="2025-08" db="UniProtKB">
        <authorList>
            <consortium name="RefSeq"/>
        </authorList>
    </citation>
    <scope>IDENTIFICATION</scope>
    <source>
        <tissue evidence="4">Spleen</tissue>
    </source>
</reference>
<dbReference type="Pfam" id="PF10630">
    <property type="entry name" value="DUF2476"/>
    <property type="match status" value="1"/>
</dbReference>
<protein>
    <submittedName>
        <fullName evidence="4">Proline-rich protein 23C-like</fullName>
    </submittedName>
</protein>
<name>A0A9B0U8J2_CHRAS</name>
<evidence type="ECO:0000256" key="2">
    <source>
        <dbReference type="SAM" id="MobiDB-lite"/>
    </source>
</evidence>
<organism evidence="3 4">
    <name type="scientific">Chrysochloris asiatica</name>
    <name type="common">Cape golden mole</name>
    <dbReference type="NCBI Taxonomy" id="185453"/>
    <lineage>
        <taxon>Eukaryota</taxon>
        <taxon>Metazoa</taxon>
        <taxon>Chordata</taxon>
        <taxon>Craniata</taxon>
        <taxon>Vertebrata</taxon>
        <taxon>Euteleostomi</taxon>
        <taxon>Mammalia</taxon>
        <taxon>Eutheria</taxon>
        <taxon>Afrotheria</taxon>
        <taxon>Chrysochloridae</taxon>
        <taxon>Chrysochlorinae</taxon>
        <taxon>Chrysochloris</taxon>
    </lineage>
</organism>
<dbReference type="PANTHER" id="PTHR31813:SF4">
    <property type="entry name" value="PROLINE-RICH PROTEIN 23A"/>
    <property type="match status" value="1"/>
</dbReference>
<evidence type="ECO:0000313" key="4">
    <source>
        <dbReference type="RefSeq" id="XP_006875435.1"/>
    </source>
</evidence>
<keyword evidence="3" id="KW-1185">Reference proteome</keyword>
<gene>
    <name evidence="4" type="primary">LOC102828249</name>
</gene>
<dbReference type="PANTHER" id="PTHR31813">
    <property type="entry name" value="PROLINE-RICH PROTEIN 23B"/>
    <property type="match status" value="1"/>
</dbReference>
<dbReference type="OrthoDB" id="9838124at2759"/>
<comment type="similarity">
    <text evidence="1">Belongs to the PRR23 family.</text>
</comment>
<dbReference type="Proteomes" id="UP000504623">
    <property type="component" value="Unplaced"/>
</dbReference>
<dbReference type="GeneID" id="102828249"/>
<feature type="compositionally biased region" description="Low complexity" evidence="2">
    <location>
        <begin position="1"/>
        <end position="14"/>
    </location>
</feature>
<dbReference type="AlphaFoldDB" id="A0A9B0U8J2"/>
<dbReference type="InterPro" id="IPR018903">
    <property type="entry name" value="PRR23"/>
</dbReference>
<evidence type="ECO:0000313" key="3">
    <source>
        <dbReference type="Proteomes" id="UP000504623"/>
    </source>
</evidence>